<comment type="caution">
    <text evidence="1">The sequence shown here is derived from an EMBL/GenBank/DDBJ whole genome shotgun (WGS) entry which is preliminary data.</text>
</comment>
<evidence type="ECO:0000313" key="1">
    <source>
        <dbReference type="EMBL" id="KKN76208.1"/>
    </source>
</evidence>
<reference evidence="1" key="1">
    <citation type="journal article" date="2015" name="Nature">
        <title>Complex archaea that bridge the gap between prokaryotes and eukaryotes.</title>
        <authorList>
            <person name="Spang A."/>
            <person name="Saw J.H."/>
            <person name="Jorgensen S.L."/>
            <person name="Zaremba-Niedzwiedzka K."/>
            <person name="Martijn J."/>
            <person name="Lind A.E."/>
            <person name="van Eijk R."/>
            <person name="Schleper C."/>
            <person name="Guy L."/>
            <person name="Ettema T.J."/>
        </authorList>
    </citation>
    <scope>NUCLEOTIDE SEQUENCE</scope>
</reference>
<proteinExistence type="predicted"/>
<organism evidence="1">
    <name type="scientific">marine sediment metagenome</name>
    <dbReference type="NCBI Taxonomy" id="412755"/>
    <lineage>
        <taxon>unclassified sequences</taxon>
        <taxon>metagenomes</taxon>
        <taxon>ecological metagenomes</taxon>
    </lineage>
</organism>
<dbReference type="EMBL" id="LAZR01000298">
    <property type="protein sequence ID" value="KKN76208.1"/>
    <property type="molecule type" value="Genomic_DNA"/>
</dbReference>
<name>A0A0F9WD98_9ZZZZ</name>
<dbReference type="AlphaFoldDB" id="A0A0F9WD98"/>
<accession>A0A0F9WD98</accession>
<gene>
    <name evidence="1" type="ORF">LCGC14_0372340</name>
</gene>
<protein>
    <submittedName>
        <fullName evidence="1">Uncharacterized protein</fullName>
    </submittedName>
</protein>
<sequence length="71" mass="8063">MKPEKSVMDDNRLKVVRPLVIEHGAISGVYPIALEQAQHCHKITVSKGITIIPLRIIINNMQVEYELEIEV</sequence>